<organism evidence="3 4">
    <name type="scientific">Tectimicrobiota bacterium</name>
    <dbReference type="NCBI Taxonomy" id="2528274"/>
    <lineage>
        <taxon>Bacteria</taxon>
        <taxon>Pseudomonadati</taxon>
        <taxon>Nitrospinota/Tectimicrobiota group</taxon>
        <taxon>Candidatus Tectimicrobiota</taxon>
    </lineage>
</organism>
<accession>A0A932I2S3</accession>
<dbReference type="Proteomes" id="UP000782312">
    <property type="component" value="Unassembled WGS sequence"/>
</dbReference>
<evidence type="ECO:0000256" key="1">
    <source>
        <dbReference type="SAM" id="Coils"/>
    </source>
</evidence>
<gene>
    <name evidence="3" type="ORF">HYZ11_14025</name>
</gene>
<evidence type="ECO:0000256" key="2">
    <source>
        <dbReference type="SAM" id="MobiDB-lite"/>
    </source>
</evidence>
<protein>
    <submittedName>
        <fullName evidence="3">Uncharacterized protein</fullName>
    </submittedName>
</protein>
<dbReference type="EMBL" id="JACPUR010000035">
    <property type="protein sequence ID" value="MBI3128717.1"/>
    <property type="molecule type" value="Genomic_DNA"/>
</dbReference>
<feature type="region of interest" description="Disordered" evidence="2">
    <location>
        <begin position="51"/>
        <end position="133"/>
    </location>
</feature>
<feature type="compositionally biased region" description="Basic and acidic residues" evidence="2">
    <location>
        <begin position="67"/>
        <end position="85"/>
    </location>
</feature>
<dbReference type="AlphaFoldDB" id="A0A932I2S3"/>
<sequence>MRNLETPNRPGGAAPAAFSIALALALSGCASSGEKSAASSVWDRTVQGVSSAYDATKTAVTSTIHRIAKDQREGWEEMEKQKEAPPAKPAAPAVRAPEPRPPDRLPSARPTYREEDIGRSPQPARTSESRRIALLPRIPQAPEQIRARMAEIDRILGQDTDPAARQRLAAEREGLSRALQASLEEESLIREMERLRARLRRLQERLNEVQRARQ</sequence>
<comment type="caution">
    <text evidence="3">The sequence shown here is derived from an EMBL/GenBank/DDBJ whole genome shotgun (WGS) entry which is preliminary data.</text>
</comment>
<name>A0A932I2S3_UNCTE</name>
<evidence type="ECO:0000313" key="3">
    <source>
        <dbReference type="EMBL" id="MBI3128717.1"/>
    </source>
</evidence>
<dbReference type="PROSITE" id="PS51257">
    <property type="entry name" value="PROKAR_LIPOPROTEIN"/>
    <property type="match status" value="1"/>
</dbReference>
<feature type="coiled-coil region" evidence="1">
    <location>
        <begin position="165"/>
        <end position="212"/>
    </location>
</feature>
<reference evidence="3" key="1">
    <citation type="submission" date="2020-07" db="EMBL/GenBank/DDBJ databases">
        <title>Huge and variable diversity of episymbiotic CPR bacteria and DPANN archaea in groundwater ecosystems.</title>
        <authorList>
            <person name="He C.Y."/>
            <person name="Keren R."/>
            <person name="Whittaker M."/>
            <person name="Farag I.F."/>
            <person name="Doudna J."/>
            <person name="Cate J.H.D."/>
            <person name="Banfield J.F."/>
        </authorList>
    </citation>
    <scope>NUCLEOTIDE SEQUENCE</scope>
    <source>
        <strain evidence="3">NC_groundwater_763_Ag_S-0.2um_68_21</strain>
    </source>
</reference>
<evidence type="ECO:0000313" key="4">
    <source>
        <dbReference type="Proteomes" id="UP000782312"/>
    </source>
</evidence>
<proteinExistence type="predicted"/>
<keyword evidence="1" id="KW-0175">Coiled coil</keyword>